<feature type="compositionally biased region" description="Basic and acidic residues" evidence="1">
    <location>
        <begin position="54"/>
        <end position="83"/>
    </location>
</feature>
<gene>
    <name evidence="2" type="ORF">CBR_g29807</name>
</gene>
<comment type="caution">
    <text evidence="2">The sequence shown here is derived from an EMBL/GenBank/DDBJ whole genome shotgun (WGS) entry which is preliminary data.</text>
</comment>
<name>A0A388LBG8_CHABU</name>
<evidence type="ECO:0008006" key="4">
    <source>
        <dbReference type="Google" id="ProtNLM"/>
    </source>
</evidence>
<feature type="compositionally biased region" description="Basic and acidic residues" evidence="1">
    <location>
        <begin position="29"/>
        <end position="43"/>
    </location>
</feature>
<proteinExistence type="predicted"/>
<dbReference type="Proteomes" id="UP000265515">
    <property type="component" value="Unassembled WGS sequence"/>
</dbReference>
<keyword evidence="3" id="KW-1185">Reference proteome</keyword>
<dbReference type="EMBL" id="BFEA01000324">
    <property type="protein sequence ID" value="GBG79659.1"/>
    <property type="molecule type" value="Genomic_DNA"/>
</dbReference>
<dbReference type="SUPFAM" id="SSF50630">
    <property type="entry name" value="Acid proteases"/>
    <property type="match status" value="1"/>
</dbReference>
<evidence type="ECO:0000256" key="1">
    <source>
        <dbReference type="SAM" id="MobiDB-lite"/>
    </source>
</evidence>
<reference evidence="2 3" key="1">
    <citation type="journal article" date="2018" name="Cell">
        <title>The Chara Genome: Secondary Complexity and Implications for Plant Terrestrialization.</title>
        <authorList>
            <person name="Nishiyama T."/>
            <person name="Sakayama H."/>
            <person name="Vries J.D."/>
            <person name="Buschmann H."/>
            <person name="Saint-Marcoux D."/>
            <person name="Ullrich K.K."/>
            <person name="Haas F.B."/>
            <person name="Vanderstraeten L."/>
            <person name="Becker D."/>
            <person name="Lang D."/>
            <person name="Vosolsobe S."/>
            <person name="Rombauts S."/>
            <person name="Wilhelmsson P.K.I."/>
            <person name="Janitza P."/>
            <person name="Kern R."/>
            <person name="Heyl A."/>
            <person name="Rumpler F."/>
            <person name="Villalobos L.I.A.C."/>
            <person name="Clay J.M."/>
            <person name="Skokan R."/>
            <person name="Toyoda A."/>
            <person name="Suzuki Y."/>
            <person name="Kagoshima H."/>
            <person name="Schijlen E."/>
            <person name="Tajeshwar N."/>
            <person name="Catarino B."/>
            <person name="Hetherington A.J."/>
            <person name="Saltykova A."/>
            <person name="Bonnot C."/>
            <person name="Breuninger H."/>
            <person name="Symeonidi A."/>
            <person name="Radhakrishnan G.V."/>
            <person name="Van Nieuwerburgh F."/>
            <person name="Deforce D."/>
            <person name="Chang C."/>
            <person name="Karol K.G."/>
            <person name="Hedrich R."/>
            <person name="Ulvskov P."/>
            <person name="Glockner G."/>
            <person name="Delwiche C.F."/>
            <person name="Petrasek J."/>
            <person name="Van de Peer Y."/>
            <person name="Friml J."/>
            <person name="Beilby M."/>
            <person name="Dolan L."/>
            <person name="Kohara Y."/>
            <person name="Sugano S."/>
            <person name="Fujiyama A."/>
            <person name="Delaux P.-M."/>
            <person name="Quint M."/>
            <person name="TheiBen G."/>
            <person name="Hagemann M."/>
            <person name="Harholt J."/>
            <person name="Dunand C."/>
            <person name="Zachgo S."/>
            <person name="Langdale J."/>
            <person name="Maumus F."/>
            <person name="Straeten D.V.D."/>
            <person name="Gould S.B."/>
            <person name="Rensing S.A."/>
        </authorList>
    </citation>
    <scope>NUCLEOTIDE SEQUENCE [LARGE SCALE GENOMIC DNA]</scope>
    <source>
        <strain evidence="2 3">S276</strain>
    </source>
</reference>
<evidence type="ECO:0000313" key="2">
    <source>
        <dbReference type="EMBL" id="GBG79659.1"/>
    </source>
</evidence>
<protein>
    <recommendedName>
        <fullName evidence="4">Reverse transcriptase RNase H-like domain-containing protein</fullName>
    </recommendedName>
</protein>
<dbReference type="Gramene" id="GBG79659">
    <property type="protein sequence ID" value="GBG79659"/>
    <property type="gene ID" value="CBR_g29807"/>
</dbReference>
<evidence type="ECO:0000313" key="3">
    <source>
        <dbReference type="Proteomes" id="UP000265515"/>
    </source>
</evidence>
<dbReference type="Gene3D" id="2.40.70.10">
    <property type="entry name" value="Acid Proteases"/>
    <property type="match status" value="1"/>
</dbReference>
<dbReference type="AlphaFoldDB" id="A0A388LBG8"/>
<accession>A0A388LBG8</accession>
<dbReference type="Pfam" id="PF13975">
    <property type="entry name" value="gag-asp_proteas"/>
    <property type="match status" value="1"/>
</dbReference>
<feature type="region of interest" description="Disordered" evidence="1">
    <location>
        <begin position="1"/>
        <end position="84"/>
    </location>
</feature>
<dbReference type="CDD" id="cd00303">
    <property type="entry name" value="retropepsin_like"/>
    <property type="match status" value="1"/>
</dbReference>
<organism evidence="2 3">
    <name type="scientific">Chara braunii</name>
    <name type="common">Braun's stonewort</name>
    <dbReference type="NCBI Taxonomy" id="69332"/>
    <lineage>
        <taxon>Eukaryota</taxon>
        <taxon>Viridiplantae</taxon>
        <taxon>Streptophyta</taxon>
        <taxon>Charophyceae</taxon>
        <taxon>Charales</taxon>
        <taxon>Characeae</taxon>
        <taxon>Chara</taxon>
    </lineage>
</organism>
<sequence length="485" mass="54223">MTFRSPSRTGRAPQAVSRRAKGPVSPEASAKDIPEPSGEKEVVDVPGEEDDEDDRLRKEEDEKAEQRAKKRSAKPDTDQAQEVKKKKYVVRVEEGFDVEEIMDKILEGHNHLMNLKDVLASTPSLRDELRAGLSRKMVASVRLGTIIPKEAKWAETGTKMDWKSVVCGCLDVVVKGTTCTTMVDIGAEMNLIKEADAVRLGMEVDHSDNGVLMGANSRSIFIGTTSSVILEIGKVKVRSCFFVMPDLDHPILLGRSFLSRTETVILNKHDGTMFLVPCDPVCGNYEFITCKNTGPKSVRNRPNPGSFRIEESEEERLRIENNRLEDIREPEALTLSLANIGDAMDIVSTYGMADPEAVEALREKVVEQMGAGEMKLFKRETLAVLHCLRIFRNYLFGSRFVLRVNATALAGSLKNFAPSDPAIARWLTYIWMFDFELERIPGTKNKADGLSRVDWDKNNQGMIEDTPPVDGFLDSEEDVRLHMNS</sequence>
<dbReference type="InterPro" id="IPR021109">
    <property type="entry name" value="Peptidase_aspartic_dom_sf"/>
</dbReference>